<dbReference type="FunFam" id="3.30.590.10:FF:000004">
    <property type="entry name" value="Glutamine synthetase"/>
    <property type="match status" value="1"/>
</dbReference>
<dbReference type="AlphaFoldDB" id="A0A9Q0MDF3"/>
<evidence type="ECO:0000313" key="14">
    <source>
        <dbReference type="Proteomes" id="UP001142055"/>
    </source>
</evidence>
<accession>A0A9Q0MDF3</accession>
<dbReference type="Pfam" id="PF00120">
    <property type="entry name" value="Gln-synt_C"/>
    <property type="match status" value="1"/>
</dbReference>
<reference evidence="13" key="1">
    <citation type="submission" date="2022-12" db="EMBL/GenBank/DDBJ databases">
        <title>Genome assemblies of Blomia tropicalis.</title>
        <authorList>
            <person name="Cui Y."/>
        </authorList>
    </citation>
    <scope>NUCLEOTIDE SEQUENCE</scope>
    <source>
        <tissue evidence="13">Adult mites</tissue>
    </source>
</reference>
<dbReference type="EC" id="6.3.1.2" evidence="3"/>
<dbReference type="GO" id="GO:0006542">
    <property type="term" value="P:glutamine biosynthetic process"/>
    <property type="evidence" value="ECO:0007669"/>
    <property type="project" value="InterPro"/>
</dbReference>
<dbReference type="InterPro" id="IPR050292">
    <property type="entry name" value="Glutamine_Synthetase"/>
</dbReference>
<dbReference type="GO" id="GO:0005524">
    <property type="term" value="F:ATP binding"/>
    <property type="evidence" value="ECO:0007669"/>
    <property type="project" value="UniProtKB-KW"/>
</dbReference>
<evidence type="ECO:0000256" key="1">
    <source>
        <dbReference type="ARBA" id="ARBA00004496"/>
    </source>
</evidence>
<protein>
    <recommendedName>
        <fullName evidence="3">glutamine synthetase</fullName>
        <ecNumber evidence="3">6.3.1.2</ecNumber>
    </recommendedName>
</protein>
<evidence type="ECO:0000256" key="5">
    <source>
        <dbReference type="ARBA" id="ARBA00022598"/>
    </source>
</evidence>
<comment type="caution">
    <text evidence="13">The sequence shown here is derived from an EMBL/GenBank/DDBJ whole genome shotgun (WGS) entry which is preliminary data.</text>
</comment>
<dbReference type="PROSITE" id="PS51986">
    <property type="entry name" value="GS_BETA_GRASP"/>
    <property type="match status" value="1"/>
</dbReference>
<dbReference type="PANTHER" id="PTHR20852:SF57">
    <property type="entry name" value="GLUTAMINE SYNTHETASE 2 CYTOPLASMIC"/>
    <property type="match status" value="1"/>
</dbReference>
<dbReference type="SUPFAM" id="SSF54368">
    <property type="entry name" value="Glutamine synthetase, N-terminal domain"/>
    <property type="match status" value="1"/>
</dbReference>
<dbReference type="InterPro" id="IPR008146">
    <property type="entry name" value="Gln_synth_cat_dom"/>
</dbReference>
<keyword evidence="6" id="KW-0547">Nucleotide-binding</keyword>
<evidence type="ECO:0000256" key="4">
    <source>
        <dbReference type="ARBA" id="ARBA00022490"/>
    </source>
</evidence>
<evidence type="ECO:0000256" key="9">
    <source>
        <dbReference type="PROSITE-ProRule" id="PRU01330"/>
    </source>
</evidence>
<evidence type="ECO:0000256" key="10">
    <source>
        <dbReference type="RuleBase" id="RU000384"/>
    </source>
</evidence>
<feature type="domain" description="GS catalytic" evidence="12">
    <location>
        <begin position="455"/>
        <end position="721"/>
    </location>
</feature>
<dbReference type="FunFam" id="3.30.590.10:FF:000011">
    <property type="entry name" value="Glutamine synthetase"/>
    <property type="match status" value="1"/>
</dbReference>
<dbReference type="InterPro" id="IPR036651">
    <property type="entry name" value="Gln_synt_N_sf"/>
</dbReference>
<evidence type="ECO:0000256" key="3">
    <source>
        <dbReference type="ARBA" id="ARBA00012937"/>
    </source>
</evidence>
<dbReference type="InterPro" id="IPR008147">
    <property type="entry name" value="Gln_synt_N"/>
</dbReference>
<dbReference type="Gene3D" id="3.10.20.70">
    <property type="entry name" value="Glutamine synthetase, N-terminal domain"/>
    <property type="match status" value="2"/>
</dbReference>
<dbReference type="GO" id="GO:0005737">
    <property type="term" value="C:cytoplasm"/>
    <property type="evidence" value="ECO:0007669"/>
    <property type="project" value="UniProtKB-SubCell"/>
</dbReference>
<dbReference type="InterPro" id="IPR027302">
    <property type="entry name" value="Gln_synth_N_conserv_site"/>
</dbReference>
<name>A0A9Q0MDF3_BLOTA</name>
<gene>
    <name evidence="13" type="ORF">RDWZM_000310</name>
</gene>
<evidence type="ECO:0000256" key="8">
    <source>
        <dbReference type="ARBA" id="ARBA00049436"/>
    </source>
</evidence>
<keyword evidence="5" id="KW-0436">Ligase</keyword>
<evidence type="ECO:0000259" key="12">
    <source>
        <dbReference type="PROSITE" id="PS51987"/>
    </source>
</evidence>
<dbReference type="Pfam" id="PF03951">
    <property type="entry name" value="Gln-synt_N"/>
    <property type="match status" value="1"/>
</dbReference>
<keyword evidence="14" id="KW-1185">Reference proteome</keyword>
<keyword evidence="4" id="KW-0963">Cytoplasm</keyword>
<dbReference type="Gene3D" id="3.30.590.10">
    <property type="entry name" value="Glutamine synthetase/guanido kinase, catalytic domain"/>
    <property type="match status" value="2"/>
</dbReference>
<comment type="similarity">
    <text evidence="2 9 10">Belongs to the glutamine synthetase family.</text>
</comment>
<evidence type="ECO:0000256" key="2">
    <source>
        <dbReference type="ARBA" id="ARBA00009897"/>
    </source>
</evidence>
<feature type="domain" description="GS beta-grasp" evidence="11">
    <location>
        <begin position="369"/>
        <end position="449"/>
    </location>
</feature>
<dbReference type="GO" id="GO:0004356">
    <property type="term" value="F:glutamine synthetase activity"/>
    <property type="evidence" value="ECO:0007669"/>
    <property type="project" value="UniProtKB-EC"/>
</dbReference>
<dbReference type="EMBL" id="JAPWDV010000001">
    <property type="protein sequence ID" value="KAJ6221765.1"/>
    <property type="molecule type" value="Genomic_DNA"/>
</dbReference>
<organism evidence="13 14">
    <name type="scientific">Blomia tropicalis</name>
    <name type="common">Mite</name>
    <dbReference type="NCBI Taxonomy" id="40697"/>
    <lineage>
        <taxon>Eukaryota</taxon>
        <taxon>Metazoa</taxon>
        <taxon>Ecdysozoa</taxon>
        <taxon>Arthropoda</taxon>
        <taxon>Chelicerata</taxon>
        <taxon>Arachnida</taxon>
        <taxon>Acari</taxon>
        <taxon>Acariformes</taxon>
        <taxon>Sarcoptiformes</taxon>
        <taxon>Astigmata</taxon>
        <taxon>Glycyphagoidea</taxon>
        <taxon>Echimyopodidae</taxon>
        <taxon>Blomia</taxon>
    </lineage>
</organism>
<evidence type="ECO:0000259" key="11">
    <source>
        <dbReference type="PROSITE" id="PS51986"/>
    </source>
</evidence>
<evidence type="ECO:0000313" key="13">
    <source>
        <dbReference type="EMBL" id="KAJ6221765.1"/>
    </source>
</evidence>
<dbReference type="PROSITE" id="PS00180">
    <property type="entry name" value="GLNA_1"/>
    <property type="match status" value="1"/>
</dbReference>
<sequence length="721" mass="81988">MFSNHQRNHSVDSTWLNKYSHLFELPETQSILTYIWVDALGGLRSKIKVVNSVPKTIHNVPLWAIALDFFYNSDKPLGYEVSLQPIRLYHDPFGGINDRLVWCELRTFDENAPIEANSRFSCDLAAGLATKHEPIFTIEQEYTMMDGNRPRVPYGWPSKHFPDPDAPYYCGVGANTVSGRDIAEAHYRACIYAGINISGQEMGQVLGTCKYQIGPNHGITIGDDLWISRYILQRVAEQFYIQITFDPWMFRKPGTGSWIQFQSKTFESDKFEATKAKDRLIAKNYTYNFRTYPSQMEMRYNRNVPNVMDQVKVISNFEKPDLNIIRCERLPSNIDPYVVVASMSLANKKGLETNASILNKYIQLDQRQVLITYIWIDGRNGLRSKTKTVSSIPKNVTDLPIWNFDGSSTYQSTGKNADVYLLPIRMYRDPFRGGNNKLVLCETVDDKQKATMSNTRHSCKKIMDQVKHEEPWFGIEQEYFMLDAYDKDRPLGWSKDGNPSPMEPYYLGLGANRNYGRIVSDLHLRACLYAGIKVAGTNAEGSLGQWEYQVGPCKGIEIGDDLWMSRYILERLAEDLNIAITYEPKVGKNVFGSGAHTNFSTKSMREPGGLKHILEAMPKLERNHKLHMAHYDLSGGADNSRRLAQPSPVTAPMDQFSFGIGDRAKSIRIPRQVSIDGCGYLEDRRPASNIDPYIVSELLIRTICLDDSNMMSSPLTPSSME</sequence>
<comment type="catalytic activity">
    <reaction evidence="8">
        <text>L-glutamate + NH4(+) + ATP = L-glutamine + ADP + phosphate + H(+)</text>
        <dbReference type="Rhea" id="RHEA:16169"/>
        <dbReference type="ChEBI" id="CHEBI:15378"/>
        <dbReference type="ChEBI" id="CHEBI:28938"/>
        <dbReference type="ChEBI" id="CHEBI:29985"/>
        <dbReference type="ChEBI" id="CHEBI:30616"/>
        <dbReference type="ChEBI" id="CHEBI:43474"/>
        <dbReference type="ChEBI" id="CHEBI:58359"/>
        <dbReference type="ChEBI" id="CHEBI:456216"/>
        <dbReference type="EC" id="6.3.1.2"/>
    </reaction>
</comment>
<dbReference type="InterPro" id="IPR014746">
    <property type="entry name" value="Gln_synth/guanido_kin_cat_dom"/>
</dbReference>
<evidence type="ECO:0000256" key="7">
    <source>
        <dbReference type="ARBA" id="ARBA00022840"/>
    </source>
</evidence>
<evidence type="ECO:0000256" key="6">
    <source>
        <dbReference type="ARBA" id="ARBA00022741"/>
    </source>
</evidence>
<dbReference type="Proteomes" id="UP001142055">
    <property type="component" value="Chromosome 1"/>
</dbReference>
<dbReference type="SUPFAM" id="SSF55931">
    <property type="entry name" value="Glutamine synthetase/guanido kinase"/>
    <property type="match status" value="2"/>
</dbReference>
<dbReference type="OMA" id="PTRIHGR"/>
<dbReference type="PANTHER" id="PTHR20852">
    <property type="entry name" value="GLUTAMINE SYNTHETASE"/>
    <property type="match status" value="1"/>
</dbReference>
<proteinExistence type="inferred from homology"/>
<dbReference type="SMART" id="SM01230">
    <property type="entry name" value="Gln-synt_C"/>
    <property type="match status" value="1"/>
</dbReference>
<dbReference type="PROSITE" id="PS51987">
    <property type="entry name" value="GS_CATALYTIC"/>
    <property type="match status" value="1"/>
</dbReference>
<keyword evidence="7" id="KW-0067">ATP-binding</keyword>
<comment type="subcellular location">
    <subcellularLocation>
        <location evidence="1">Cytoplasm</location>
    </subcellularLocation>
</comment>